<dbReference type="CDD" id="cd17731">
    <property type="entry name" value="BRCT_TopBP1_rpt2_like"/>
    <property type="match status" value="1"/>
</dbReference>
<evidence type="ECO:0000256" key="1">
    <source>
        <dbReference type="ARBA" id="ARBA00022737"/>
    </source>
</evidence>
<protein>
    <recommendedName>
        <fullName evidence="3">BRCT domain-containing protein</fullName>
    </recommendedName>
</protein>
<feature type="region of interest" description="Disordered" evidence="2">
    <location>
        <begin position="721"/>
        <end position="777"/>
    </location>
</feature>
<dbReference type="CDD" id="cd00027">
    <property type="entry name" value="BRCT"/>
    <property type="match status" value="1"/>
</dbReference>
<feature type="region of interest" description="Disordered" evidence="2">
    <location>
        <begin position="191"/>
        <end position="224"/>
    </location>
</feature>
<dbReference type="PANTHER" id="PTHR13561">
    <property type="entry name" value="DNA REPLICATION REGULATOR DPB11-RELATED"/>
    <property type="match status" value="1"/>
</dbReference>
<dbReference type="Pfam" id="PF00533">
    <property type="entry name" value="BRCT"/>
    <property type="match status" value="1"/>
</dbReference>
<evidence type="ECO:0000259" key="3">
    <source>
        <dbReference type="PROSITE" id="PS50172"/>
    </source>
</evidence>
<feature type="domain" description="BRCT" evidence="3">
    <location>
        <begin position="4"/>
        <end position="75"/>
    </location>
</feature>
<dbReference type="Proteomes" id="UP000053647">
    <property type="component" value="Unassembled WGS sequence"/>
</dbReference>
<dbReference type="SMART" id="SM00292">
    <property type="entry name" value="BRCT"/>
    <property type="match status" value="3"/>
</dbReference>
<accession>A0A0C9TTS4</accession>
<dbReference type="AlphaFoldDB" id="A0A0C9TTS4"/>
<evidence type="ECO:0000313" key="4">
    <source>
        <dbReference type="EMBL" id="KIJ13628.1"/>
    </source>
</evidence>
<feature type="compositionally biased region" description="Low complexity" evidence="2">
    <location>
        <begin position="743"/>
        <end position="760"/>
    </location>
</feature>
<feature type="region of interest" description="Disordered" evidence="2">
    <location>
        <begin position="793"/>
        <end position="818"/>
    </location>
</feature>
<feature type="compositionally biased region" description="Basic and acidic residues" evidence="2">
    <location>
        <begin position="191"/>
        <end position="207"/>
    </location>
</feature>
<dbReference type="InterPro" id="IPR059215">
    <property type="entry name" value="BRCT2_TopBP1-like"/>
</dbReference>
<dbReference type="SUPFAM" id="SSF52113">
    <property type="entry name" value="BRCT domain"/>
    <property type="match status" value="3"/>
</dbReference>
<feature type="compositionally biased region" description="Low complexity" evidence="2">
    <location>
        <begin position="291"/>
        <end position="302"/>
    </location>
</feature>
<name>A0A0C9TTS4_PAXIN</name>
<dbReference type="GO" id="GO:0033314">
    <property type="term" value="P:mitotic DNA replication checkpoint signaling"/>
    <property type="evidence" value="ECO:0007669"/>
    <property type="project" value="TreeGrafter"/>
</dbReference>
<reference evidence="4 5" key="1">
    <citation type="submission" date="2014-06" db="EMBL/GenBank/DDBJ databases">
        <authorList>
            <consortium name="DOE Joint Genome Institute"/>
            <person name="Kuo A."/>
            <person name="Kohler A."/>
            <person name="Nagy L.G."/>
            <person name="Floudas D."/>
            <person name="Copeland A."/>
            <person name="Barry K.W."/>
            <person name="Cichocki N."/>
            <person name="Veneault-Fourrey C."/>
            <person name="LaButti K."/>
            <person name="Lindquist E.A."/>
            <person name="Lipzen A."/>
            <person name="Lundell T."/>
            <person name="Morin E."/>
            <person name="Murat C."/>
            <person name="Sun H."/>
            <person name="Tunlid A."/>
            <person name="Henrissat B."/>
            <person name="Grigoriev I.V."/>
            <person name="Hibbett D.S."/>
            <person name="Martin F."/>
            <person name="Nordberg H.P."/>
            <person name="Cantor M.N."/>
            <person name="Hua S.X."/>
        </authorList>
    </citation>
    <scope>NUCLEOTIDE SEQUENCE [LARGE SCALE GENOMIC DNA]</scope>
    <source>
        <strain evidence="4 5">ATCC 200175</strain>
    </source>
</reference>
<dbReference type="OrthoDB" id="251770at2759"/>
<dbReference type="Pfam" id="PF12738">
    <property type="entry name" value="PTCB-BRCT"/>
    <property type="match status" value="2"/>
</dbReference>
<feature type="compositionally biased region" description="Basic and acidic residues" evidence="2">
    <location>
        <begin position="317"/>
        <end position="329"/>
    </location>
</feature>
<dbReference type="Gene3D" id="3.40.50.10190">
    <property type="entry name" value="BRCT domain"/>
    <property type="match status" value="4"/>
</dbReference>
<gene>
    <name evidence="4" type="ORF">PAXINDRAFT_116951</name>
</gene>
<sequence>MVDLCPRPFKDVTVCATGIIDKPSLFKMAFELGATSTSDFTDRVTHLIATSHGGAKYMCALERKIPIMNPEWIMEAHAIWLRGDDALLEESVSRHRLPIFSGVILSLSGIEDISQRTTINSILTAQQGVYVKNLERPVKVTHLLCSGDTVTDKMKYAEKFNKHGEANIHLVWEEWFWDCLEFGGRFDERKYQVSRPRPERKSLHERPASTIPVQDSIPGSHSGSAIPVDISKSHPSAPAPNFPIITDLPTDLEEEELASVKKPVPAVTLQLWKSLLRPRGFELEGGKLMRSPSKSQATTSSPPSTPTRLHPRLPVGIRKDNGKGKEKESVISSFRRTKSFAPVPQKEPCLRQPFRRTSFTATLGPEDAEGSGLHDPGHPPGEESAVLGFFTGFTFRLLGEACCPKVRAAIERGGGIVVDDEAEQVSFIIVRLISGSKLYRDEPDEYERSKYRTECWLEHSVFNERVCQPDENVSFTPFTTSMPIPGAETIHLSLSGLDQSELCWIRRLSRALGVTLAPTFSRHSTHLLCPSGAGAKFDKALEWQIPVVSVAWLEDMAREGAIPAVDGYLVGGSQGGAIFDGDVGHVDANPLDSIHEVARDRWKGKEKEKEANHQMANITNSTQPMFAKNPGLLEDTALRDRAQGVLDDIEVGMEPPQYGGLFGRPSRFLSNNSDPPDECDGSHIPSSPLVPPPQSSSPVVEDPPIPLARVPSFACASPLRPRSSAIAHQSSRVSIHEAQAQVPSSKSPSPMKLPPSSSLPDAFPASPLGVSSMMRPPDTDAVAKALHESLTSLLGKRQISEEDEERGTGRKGKRVRPGSYENICAPARNAESLSPFQPPGPPPFVADFDASCHLDVSLLDGMGVRSTDDSLRVTYEDPTQREEKRRLLRMLGADEGGLDGACAGGRAGDGGRKGKRGRIPGF</sequence>
<feature type="region of interest" description="Disordered" evidence="2">
    <location>
        <begin position="362"/>
        <end position="381"/>
    </location>
</feature>
<evidence type="ECO:0000313" key="5">
    <source>
        <dbReference type="Proteomes" id="UP000053647"/>
    </source>
</evidence>
<dbReference type="InterPro" id="IPR036420">
    <property type="entry name" value="BRCT_dom_sf"/>
</dbReference>
<dbReference type="HOGENOM" id="CLU_007843_0_0_1"/>
<feature type="domain" description="BRCT" evidence="3">
    <location>
        <begin position="505"/>
        <end position="570"/>
    </location>
</feature>
<feature type="region of interest" description="Disordered" evidence="2">
    <location>
        <begin position="284"/>
        <end position="331"/>
    </location>
</feature>
<keyword evidence="5" id="KW-1185">Reference proteome</keyword>
<dbReference type="InterPro" id="IPR001357">
    <property type="entry name" value="BRCT_dom"/>
</dbReference>
<dbReference type="GO" id="GO:0006270">
    <property type="term" value="P:DNA replication initiation"/>
    <property type="evidence" value="ECO:0007669"/>
    <property type="project" value="TreeGrafter"/>
</dbReference>
<reference evidence="5" key="2">
    <citation type="submission" date="2015-01" db="EMBL/GenBank/DDBJ databases">
        <title>Evolutionary Origins and Diversification of the Mycorrhizal Mutualists.</title>
        <authorList>
            <consortium name="DOE Joint Genome Institute"/>
            <consortium name="Mycorrhizal Genomics Consortium"/>
            <person name="Kohler A."/>
            <person name="Kuo A."/>
            <person name="Nagy L.G."/>
            <person name="Floudas D."/>
            <person name="Copeland A."/>
            <person name="Barry K.W."/>
            <person name="Cichocki N."/>
            <person name="Veneault-Fourrey C."/>
            <person name="LaButti K."/>
            <person name="Lindquist E.A."/>
            <person name="Lipzen A."/>
            <person name="Lundell T."/>
            <person name="Morin E."/>
            <person name="Murat C."/>
            <person name="Riley R."/>
            <person name="Ohm R."/>
            <person name="Sun H."/>
            <person name="Tunlid A."/>
            <person name="Henrissat B."/>
            <person name="Grigoriev I.V."/>
            <person name="Hibbett D.S."/>
            <person name="Martin F."/>
        </authorList>
    </citation>
    <scope>NUCLEOTIDE SEQUENCE [LARGE SCALE GENOMIC DNA]</scope>
    <source>
        <strain evidence="5">ATCC 200175</strain>
    </source>
</reference>
<feature type="region of interest" description="Disordered" evidence="2">
    <location>
        <begin position="661"/>
        <end position="704"/>
    </location>
</feature>
<dbReference type="PROSITE" id="PS50172">
    <property type="entry name" value="BRCT"/>
    <property type="match status" value="3"/>
</dbReference>
<feature type="compositionally biased region" description="Pro residues" evidence="2">
    <location>
        <begin position="688"/>
        <end position="704"/>
    </location>
</feature>
<feature type="compositionally biased region" description="Basic residues" evidence="2">
    <location>
        <begin position="913"/>
        <end position="922"/>
    </location>
</feature>
<dbReference type="PANTHER" id="PTHR13561:SF20">
    <property type="entry name" value="DNA TOPOISOMERASE 2-BINDING PROTEIN 1"/>
    <property type="match status" value="1"/>
</dbReference>
<feature type="compositionally biased region" description="Polar residues" evidence="2">
    <location>
        <begin position="211"/>
        <end position="223"/>
    </location>
</feature>
<evidence type="ECO:0000256" key="2">
    <source>
        <dbReference type="SAM" id="MobiDB-lite"/>
    </source>
</evidence>
<keyword evidence="1" id="KW-0677">Repeat</keyword>
<organism evidence="4 5">
    <name type="scientific">Paxillus involutus ATCC 200175</name>
    <dbReference type="NCBI Taxonomy" id="664439"/>
    <lineage>
        <taxon>Eukaryota</taxon>
        <taxon>Fungi</taxon>
        <taxon>Dikarya</taxon>
        <taxon>Basidiomycota</taxon>
        <taxon>Agaricomycotina</taxon>
        <taxon>Agaricomycetes</taxon>
        <taxon>Agaricomycetidae</taxon>
        <taxon>Boletales</taxon>
        <taxon>Paxilineae</taxon>
        <taxon>Paxillaceae</taxon>
        <taxon>Paxillus</taxon>
    </lineage>
</organism>
<feature type="domain" description="BRCT" evidence="3">
    <location>
        <begin position="95"/>
        <end position="193"/>
    </location>
</feature>
<proteinExistence type="predicted"/>
<dbReference type="GO" id="GO:0007095">
    <property type="term" value="P:mitotic G2 DNA damage checkpoint signaling"/>
    <property type="evidence" value="ECO:0007669"/>
    <property type="project" value="TreeGrafter"/>
</dbReference>
<feature type="region of interest" description="Disordered" evidence="2">
    <location>
        <begin position="898"/>
        <end position="922"/>
    </location>
</feature>
<feature type="compositionally biased region" description="Gly residues" evidence="2">
    <location>
        <begin position="898"/>
        <end position="908"/>
    </location>
</feature>
<dbReference type="EMBL" id="KN819350">
    <property type="protein sequence ID" value="KIJ13628.1"/>
    <property type="molecule type" value="Genomic_DNA"/>
</dbReference>